<reference evidence="1 2" key="1">
    <citation type="submission" date="2017-08" db="EMBL/GenBank/DDBJ databases">
        <title>Fine stratification of microbial communities through a metagenomic profile of the photic zone.</title>
        <authorList>
            <person name="Haro-Moreno J.M."/>
            <person name="Lopez-Perez M."/>
            <person name="De La Torre J."/>
            <person name="Picazo A."/>
            <person name="Camacho A."/>
            <person name="Rodriguez-Valera F."/>
        </authorList>
    </citation>
    <scope>NUCLEOTIDE SEQUENCE [LARGE SCALE GENOMIC DNA]</scope>
    <source>
        <strain evidence="1">MED-G24</strain>
    </source>
</reference>
<name>A0A2A5WV14_9GAMM</name>
<accession>A0A2A5WV14</accession>
<dbReference type="EMBL" id="NTKD01000012">
    <property type="protein sequence ID" value="PDH40400.1"/>
    <property type="molecule type" value="Genomic_DNA"/>
</dbReference>
<dbReference type="AlphaFoldDB" id="A0A2A5WV14"/>
<comment type="caution">
    <text evidence="1">The sequence shown here is derived from an EMBL/GenBank/DDBJ whole genome shotgun (WGS) entry which is preliminary data.</text>
</comment>
<evidence type="ECO:0000313" key="1">
    <source>
        <dbReference type="EMBL" id="PDH40400.1"/>
    </source>
</evidence>
<protein>
    <submittedName>
        <fullName evidence="1">Uncharacterized protein</fullName>
    </submittedName>
</protein>
<sequence>MLVCVDAISVLMGGSGHGVMRCVLMSLQFITCPVDLTEVRFVNMAERSCSDILICEICSSGDEGQDLIPIAACKRLNPALPTDRT</sequence>
<organism evidence="1 2">
    <name type="scientific">OM182 bacterium MED-G24</name>
    <dbReference type="NCBI Taxonomy" id="1986255"/>
    <lineage>
        <taxon>Bacteria</taxon>
        <taxon>Pseudomonadati</taxon>
        <taxon>Pseudomonadota</taxon>
        <taxon>Gammaproteobacteria</taxon>
        <taxon>OMG group</taxon>
        <taxon>OM182 clade</taxon>
    </lineage>
</organism>
<evidence type="ECO:0000313" key="2">
    <source>
        <dbReference type="Proteomes" id="UP000219327"/>
    </source>
</evidence>
<gene>
    <name evidence="1" type="ORF">CNE99_03620</name>
</gene>
<proteinExistence type="predicted"/>
<dbReference type="Proteomes" id="UP000219327">
    <property type="component" value="Unassembled WGS sequence"/>
</dbReference>